<keyword evidence="2" id="KW-1185">Reference proteome</keyword>
<organism evidence="1 2">
    <name type="scientific">Lipomyces kononenkoae</name>
    <name type="common">Yeast</name>
    <dbReference type="NCBI Taxonomy" id="34357"/>
    <lineage>
        <taxon>Eukaryota</taxon>
        <taxon>Fungi</taxon>
        <taxon>Dikarya</taxon>
        <taxon>Ascomycota</taxon>
        <taxon>Saccharomycotina</taxon>
        <taxon>Lipomycetes</taxon>
        <taxon>Lipomycetales</taxon>
        <taxon>Lipomycetaceae</taxon>
        <taxon>Lipomyces</taxon>
    </lineage>
</organism>
<protein>
    <submittedName>
        <fullName evidence="1">Uncharacterized protein</fullName>
    </submittedName>
</protein>
<name>A0ACC3T772_LIPKO</name>
<comment type="caution">
    <text evidence="1">The sequence shown here is derived from an EMBL/GenBank/DDBJ whole genome shotgun (WGS) entry which is preliminary data.</text>
</comment>
<accession>A0ACC3T772</accession>
<sequence>MSMWTGNAAVVSAKRKLRQKIAKRLQEVTDESIISQSSKIAHQVRILPEYQRARKIGIYLHLDVPDTIRRGNGRIVEVRTDLLMRNMFEDDKYVFLPRVVPTTTLSPNQLQLLQLAQRRLRTTREARYLPFLSISMLHMPDIESVESLVIEDAKANSFTVKEPTEAEDAFDVGGLDLVIVPGLGFSKSCARLGHGKGFYDNFIRLHRMWSEYNDLPRPAMIGVSFEEQLIQPTVLEDFIELPTEDHDEILDAVIVGDEIYRSSRSRGRRD</sequence>
<dbReference type="EMBL" id="MU971343">
    <property type="protein sequence ID" value="KAK9239802.1"/>
    <property type="molecule type" value="Genomic_DNA"/>
</dbReference>
<proteinExistence type="predicted"/>
<gene>
    <name evidence="1" type="ORF">V1525DRAFT_396808</name>
</gene>
<evidence type="ECO:0000313" key="1">
    <source>
        <dbReference type="EMBL" id="KAK9239802.1"/>
    </source>
</evidence>
<reference evidence="2" key="1">
    <citation type="journal article" date="2024" name="Front. Bioeng. Biotechnol.">
        <title>Genome-scale model development and genomic sequencing of the oleaginous clade Lipomyces.</title>
        <authorList>
            <person name="Czajka J.J."/>
            <person name="Han Y."/>
            <person name="Kim J."/>
            <person name="Mondo S.J."/>
            <person name="Hofstad B.A."/>
            <person name="Robles A."/>
            <person name="Haridas S."/>
            <person name="Riley R."/>
            <person name="LaButti K."/>
            <person name="Pangilinan J."/>
            <person name="Andreopoulos W."/>
            <person name="Lipzen A."/>
            <person name="Yan J."/>
            <person name="Wang M."/>
            <person name="Ng V."/>
            <person name="Grigoriev I.V."/>
            <person name="Spatafora J.W."/>
            <person name="Magnuson J.K."/>
            <person name="Baker S.E."/>
            <person name="Pomraning K.R."/>
        </authorList>
    </citation>
    <scope>NUCLEOTIDE SEQUENCE [LARGE SCALE GENOMIC DNA]</scope>
    <source>
        <strain evidence="2">CBS 7786</strain>
    </source>
</reference>
<evidence type="ECO:0000313" key="2">
    <source>
        <dbReference type="Proteomes" id="UP001433508"/>
    </source>
</evidence>
<dbReference type="Proteomes" id="UP001433508">
    <property type="component" value="Unassembled WGS sequence"/>
</dbReference>